<dbReference type="PANTHER" id="PTHR14679:SF1">
    <property type="entry name" value="GEM-ASSOCIATED PROTEIN 7"/>
    <property type="match status" value="1"/>
</dbReference>
<dbReference type="PANTHER" id="PTHR14679">
    <property type="entry name" value="GEM-ASSOCIATED PROTEIN 7"/>
    <property type="match status" value="1"/>
</dbReference>
<dbReference type="CTD" id="79760"/>
<dbReference type="GO" id="GO:0120114">
    <property type="term" value="C:Sm-like protein family complex"/>
    <property type="evidence" value="ECO:0000318"/>
    <property type="project" value="GO_Central"/>
</dbReference>
<dbReference type="Proteomes" id="UP000000539">
    <property type="component" value="Chromosome 38"/>
</dbReference>
<evidence type="ECO:0000259" key="2">
    <source>
        <dbReference type="PROSITE" id="PS51938"/>
    </source>
</evidence>
<organism evidence="3 4">
    <name type="scientific">Gallus gallus</name>
    <name type="common">Chicken</name>
    <dbReference type="NCBI Taxonomy" id="9031"/>
    <lineage>
        <taxon>Eukaryota</taxon>
        <taxon>Metazoa</taxon>
        <taxon>Chordata</taxon>
        <taxon>Craniata</taxon>
        <taxon>Vertebrata</taxon>
        <taxon>Euteleostomi</taxon>
        <taxon>Archelosauria</taxon>
        <taxon>Archosauria</taxon>
        <taxon>Dinosauria</taxon>
        <taxon>Saurischia</taxon>
        <taxon>Theropoda</taxon>
        <taxon>Coelurosauria</taxon>
        <taxon>Aves</taxon>
        <taxon>Neognathae</taxon>
        <taxon>Galloanserae</taxon>
        <taxon>Galliformes</taxon>
        <taxon>Phasianidae</taxon>
        <taxon>Phasianinae</taxon>
        <taxon>Gallus</taxon>
    </lineage>
</organism>
<dbReference type="GeneTree" id="ENSGT00390000018039"/>
<feature type="domain" description="SUZ-C" evidence="2">
    <location>
        <begin position="1"/>
        <end position="39"/>
    </location>
</feature>
<keyword evidence="4" id="KW-1185">Reference proteome</keyword>
<dbReference type="InterPro" id="IPR024642">
    <property type="entry name" value="SUZ-C"/>
</dbReference>
<dbReference type="GO" id="GO:0034719">
    <property type="term" value="C:SMN-Sm protein complex"/>
    <property type="evidence" value="ECO:0007669"/>
    <property type="project" value="InterPro"/>
</dbReference>
<dbReference type="KEGG" id="gga:107049541"/>
<dbReference type="InterPro" id="IPR020338">
    <property type="entry name" value="SMN_gemin7"/>
</dbReference>
<dbReference type="Ensembl" id="ENSGALT00010021355.1">
    <property type="protein sequence ID" value="ENSGALP00010012177.1"/>
    <property type="gene ID" value="ENSGALG00010008983.1"/>
</dbReference>
<evidence type="ECO:0000313" key="3">
    <source>
        <dbReference type="Ensembl" id="ENSGALP00010012177.1"/>
    </source>
</evidence>
<reference evidence="3" key="2">
    <citation type="submission" date="2025-08" db="UniProtKB">
        <authorList>
            <consortium name="Ensembl"/>
        </authorList>
    </citation>
    <scope>IDENTIFICATION</scope>
    <source>
        <strain evidence="3">broiler</strain>
    </source>
</reference>
<dbReference type="GeneID" id="107049541"/>
<gene>
    <name evidence="3" type="primary">GEMIN7</name>
</gene>
<dbReference type="AlphaFoldDB" id="A0A8V0Y3Y1"/>
<dbReference type="RefSeq" id="XP_025000289.2">
    <property type="nucleotide sequence ID" value="XM_025144521.2"/>
</dbReference>
<accession>A0A8V0Y3Y1</accession>
<evidence type="ECO:0000313" key="4">
    <source>
        <dbReference type="Proteomes" id="UP000000539"/>
    </source>
</evidence>
<dbReference type="Gene3D" id="2.30.30.100">
    <property type="match status" value="1"/>
</dbReference>
<proteinExistence type="predicted"/>
<reference evidence="3" key="1">
    <citation type="submission" date="2020-11" db="EMBL/GenBank/DDBJ databases">
        <title>Gallus gallus (Chicken) genome, bGalGal1, GRCg7b, maternal haplotype autosomes + Z &amp; W.</title>
        <authorList>
            <person name="Warren W."/>
            <person name="Formenti G."/>
            <person name="Fedrigo O."/>
            <person name="Haase B."/>
            <person name="Mountcastle J."/>
            <person name="Balacco J."/>
            <person name="Tracey A."/>
            <person name="Schneider V."/>
            <person name="Okimoto R."/>
            <person name="Cheng H."/>
            <person name="Hawken R."/>
            <person name="Howe K."/>
            <person name="Jarvis E.D."/>
        </authorList>
    </citation>
    <scope>NUCLEOTIDE SEQUENCE [LARGE SCALE GENOMIC DNA]</scope>
    <source>
        <strain evidence="3">Broiler</strain>
    </source>
</reference>
<dbReference type="PROSITE" id="PS51938">
    <property type="entry name" value="SUZ_C"/>
    <property type="match status" value="1"/>
</dbReference>
<protein>
    <submittedName>
        <fullName evidence="3">Gem nuclear organelle associated protein 7</fullName>
    </submittedName>
</protein>
<evidence type="ECO:0000256" key="1">
    <source>
        <dbReference type="SAM" id="MobiDB-lite"/>
    </source>
</evidence>
<name>A0A8V0Y3Y1_CHICK</name>
<dbReference type="GO" id="GO:0000387">
    <property type="term" value="P:spliceosomal snRNP assembly"/>
    <property type="evidence" value="ECO:0000318"/>
    <property type="project" value="GO_Central"/>
</dbReference>
<sequence>MANVREANTPPTGPMAVPVSVLRLPRGPDGSGRGFGPSTQRPRRDPPPEVTEATRAIQRARAALRRRFLLCLVAARGQRVTFVLCQRVRVNAVLGAAWVPGGTEGGGSDGGAAVAFQVDALQTPLGVQKAALLRGGDVVAFGFQVGGK</sequence>
<dbReference type="OMA" id="CADIISY"/>
<dbReference type="Pfam" id="PF11095">
    <property type="entry name" value="Gemin7"/>
    <property type="match status" value="2"/>
</dbReference>
<reference evidence="3" key="3">
    <citation type="submission" date="2025-09" db="UniProtKB">
        <authorList>
            <consortium name="Ensembl"/>
        </authorList>
    </citation>
    <scope>IDENTIFICATION</scope>
    <source>
        <strain evidence="3">broiler</strain>
    </source>
</reference>
<dbReference type="SMR" id="A0A8V0Y3Y1"/>
<dbReference type="OrthoDB" id="70763at2759"/>
<feature type="region of interest" description="Disordered" evidence="1">
    <location>
        <begin position="1"/>
        <end position="52"/>
    </location>
</feature>